<dbReference type="InterPro" id="IPR013185">
    <property type="entry name" value="Transl_elong_KOW-like"/>
</dbReference>
<dbReference type="PROSITE" id="PS01275">
    <property type="entry name" value="EFP"/>
    <property type="match status" value="1"/>
</dbReference>
<evidence type="ECO:0000256" key="1">
    <source>
        <dbReference type="ARBA" id="ARBA00004496"/>
    </source>
</evidence>
<comment type="subcellular location">
    <subcellularLocation>
        <location evidence="1 7">Cytoplasm</location>
    </subcellularLocation>
</comment>
<dbReference type="InterPro" id="IPR013852">
    <property type="entry name" value="Transl_elong_P/YeiP_CS"/>
</dbReference>
<dbReference type="InterPro" id="IPR012340">
    <property type="entry name" value="NA-bd_OB-fold"/>
</dbReference>
<evidence type="ECO:0000256" key="3">
    <source>
        <dbReference type="ARBA" id="ARBA00009479"/>
    </source>
</evidence>
<comment type="pathway">
    <text evidence="2 7">Protein biosynthesis; polypeptide chain elongation.</text>
</comment>
<dbReference type="InterPro" id="IPR011768">
    <property type="entry name" value="Transl_elongation_fac_P"/>
</dbReference>
<evidence type="ECO:0000256" key="4">
    <source>
        <dbReference type="ARBA" id="ARBA00022490"/>
    </source>
</evidence>
<name>A0ABU5L7C1_9RICK</name>
<dbReference type="PANTHER" id="PTHR30053">
    <property type="entry name" value="ELONGATION FACTOR P"/>
    <property type="match status" value="1"/>
</dbReference>
<evidence type="ECO:0000256" key="2">
    <source>
        <dbReference type="ARBA" id="ARBA00004815"/>
    </source>
</evidence>
<dbReference type="Pfam" id="PF01132">
    <property type="entry name" value="EFP"/>
    <property type="match status" value="1"/>
</dbReference>
<evidence type="ECO:0000256" key="6">
    <source>
        <dbReference type="ARBA" id="ARBA00022917"/>
    </source>
</evidence>
<sequence>MKANDIRVNHVLHHQNGLWIVLKTMHTQPGKGGAYMQVEMKNIKDGTKLNVRFRSSETVEKAHIEHMELPYLYTDDQNIYVMDLQSYEQLSIPKTLLTEEALKFLGDGIKLSVQIYEGVPVTAFLPEKLEVEVDECEPTVKGQTASSSYKPAILKNGVKILVPQFIKKGEKIIIRTENMEYVEKVQ</sequence>
<dbReference type="RefSeq" id="WP_322497513.1">
    <property type="nucleotide sequence ID" value="NZ_JARGYT010000016.1"/>
</dbReference>
<dbReference type="Pfam" id="PF09285">
    <property type="entry name" value="Elong-fact-P_C"/>
    <property type="match status" value="1"/>
</dbReference>
<evidence type="ECO:0000256" key="5">
    <source>
        <dbReference type="ARBA" id="ARBA00022768"/>
    </source>
</evidence>
<comment type="caution">
    <text evidence="12">The sequence shown here is derived from an EMBL/GenBank/DDBJ whole genome shotgun (WGS) entry which is preliminary data.</text>
</comment>
<feature type="domain" description="Elongation factor P C-terminal" evidence="10">
    <location>
        <begin position="129"/>
        <end position="184"/>
    </location>
</feature>
<reference evidence="12 13" key="1">
    <citation type="submission" date="2023-02" db="EMBL/GenBank/DDBJ databases">
        <title>Host association and intracellularity evolved multiple times independently in the Rickettsiales.</title>
        <authorList>
            <person name="Castelli M."/>
            <person name="Nardi T."/>
            <person name="Gammuto L."/>
            <person name="Bellinzona G."/>
            <person name="Sabaneyeva E."/>
            <person name="Potekhin A."/>
            <person name="Serra V."/>
            <person name="Petroni G."/>
            <person name="Sassera D."/>
        </authorList>
    </citation>
    <scope>NUCLEOTIDE SEQUENCE [LARGE SCALE GENOMIC DNA]</scope>
    <source>
        <strain evidence="12 13">BOD18</strain>
    </source>
</reference>
<evidence type="ECO:0000259" key="11">
    <source>
        <dbReference type="SMART" id="SM01185"/>
    </source>
</evidence>
<dbReference type="NCBIfam" id="NF001810">
    <property type="entry name" value="PRK00529.1"/>
    <property type="match status" value="1"/>
</dbReference>
<comment type="function">
    <text evidence="7">Involved in peptide bond synthesis. Stimulates efficient translation and peptide-bond synthesis on native or reconstituted 70S ribosomes in vitro. Probably functions indirectly by altering the affinity of the ribosome for aminoacyl-tRNA, thus increasing their reactivity as acceptors for peptidyl transferase.</text>
</comment>
<evidence type="ECO:0000313" key="12">
    <source>
        <dbReference type="EMBL" id="MDZ5762023.1"/>
    </source>
</evidence>
<dbReference type="InterPro" id="IPR001059">
    <property type="entry name" value="Transl_elong_P/YeiP_cen"/>
</dbReference>
<keyword evidence="13" id="KW-1185">Reference proteome</keyword>
<dbReference type="NCBIfam" id="TIGR00038">
    <property type="entry name" value="efp"/>
    <property type="match status" value="1"/>
</dbReference>
<protein>
    <recommendedName>
        <fullName evidence="7 8">Elongation factor P</fullName>
        <shortName evidence="7">EF-P</shortName>
    </recommendedName>
</protein>
<dbReference type="SUPFAM" id="SSF50104">
    <property type="entry name" value="Translation proteins SH3-like domain"/>
    <property type="match status" value="1"/>
</dbReference>
<dbReference type="Gene3D" id="2.30.30.30">
    <property type="match status" value="1"/>
</dbReference>
<keyword evidence="6 7" id="KW-0648">Protein biosynthesis</keyword>
<keyword evidence="5 7" id="KW-0251">Elongation factor</keyword>
<organism evidence="12 13">
    <name type="scientific">Candidatus Cyrtobacter comes</name>
    <dbReference type="NCBI Taxonomy" id="675776"/>
    <lineage>
        <taxon>Bacteria</taxon>
        <taxon>Pseudomonadati</taxon>
        <taxon>Pseudomonadota</taxon>
        <taxon>Alphaproteobacteria</taxon>
        <taxon>Rickettsiales</taxon>
        <taxon>Candidatus Midichloriaceae</taxon>
        <taxon>Candidatus Cyrtobacter</taxon>
    </lineage>
</organism>
<keyword evidence="4 7" id="KW-0963">Cytoplasm</keyword>
<dbReference type="Pfam" id="PF08207">
    <property type="entry name" value="EFP_N"/>
    <property type="match status" value="1"/>
</dbReference>
<evidence type="ECO:0000256" key="8">
    <source>
        <dbReference type="NCBIfam" id="TIGR00038"/>
    </source>
</evidence>
<dbReference type="SUPFAM" id="SSF50249">
    <property type="entry name" value="Nucleic acid-binding proteins"/>
    <property type="match status" value="2"/>
</dbReference>
<dbReference type="InterPro" id="IPR014722">
    <property type="entry name" value="Rib_uL2_dom2"/>
</dbReference>
<evidence type="ECO:0000259" key="10">
    <source>
        <dbReference type="SMART" id="SM00841"/>
    </source>
</evidence>
<dbReference type="Gene3D" id="2.40.50.140">
    <property type="entry name" value="Nucleic acid-binding proteins"/>
    <property type="match status" value="2"/>
</dbReference>
<dbReference type="PANTHER" id="PTHR30053:SF14">
    <property type="entry name" value="TRANSLATION ELONGATION FACTOR KOW-LIKE DOMAIN-CONTAINING PROTEIN"/>
    <property type="match status" value="1"/>
</dbReference>
<dbReference type="SMART" id="SM01185">
    <property type="entry name" value="EFP"/>
    <property type="match status" value="1"/>
</dbReference>
<dbReference type="GO" id="GO:0003746">
    <property type="term" value="F:translation elongation factor activity"/>
    <property type="evidence" value="ECO:0007669"/>
    <property type="project" value="UniProtKB-KW"/>
</dbReference>
<dbReference type="EMBL" id="JARGYT010000016">
    <property type="protein sequence ID" value="MDZ5762023.1"/>
    <property type="molecule type" value="Genomic_DNA"/>
</dbReference>
<dbReference type="SMART" id="SM00841">
    <property type="entry name" value="Elong-fact-P_C"/>
    <property type="match status" value="1"/>
</dbReference>
<comment type="similarity">
    <text evidence="3 7 9">Belongs to the elongation factor P family.</text>
</comment>
<feature type="domain" description="Translation elongation factor P/YeiP central" evidence="11">
    <location>
        <begin position="66"/>
        <end position="121"/>
    </location>
</feature>
<evidence type="ECO:0000313" key="13">
    <source>
        <dbReference type="Proteomes" id="UP001293791"/>
    </source>
</evidence>
<proteinExistence type="inferred from homology"/>
<accession>A0ABU5L7C1</accession>
<evidence type="ECO:0000256" key="9">
    <source>
        <dbReference type="RuleBase" id="RU004389"/>
    </source>
</evidence>
<evidence type="ECO:0000256" key="7">
    <source>
        <dbReference type="HAMAP-Rule" id="MF_00141"/>
    </source>
</evidence>
<dbReference type="HAMAP" id="MF_00141">
    <property type="entry name" value="EF_P"/>
    <property type="match status" value="1"/>
</dbReference>
<dbReference type="CDD" id="cd05794">
    <property type="entry name" value="S1_EF-P_repeat_2"/>
    <property type="match status" value="1"/>
</dbReference>
<gene>
    <name evidence="7" type="primary">efp</name>
    <name evidence="12" type="ORF">Cyrtocomes_00389</name>
</gene>
<dbReference type="PIRSF" id="PIRSF005901">
    <property type="entry name" value="EF-P"/>
    <property type="match status" value="1"/>
</dbReference>
<dbReference type="Proteomes" id="UP001293791">
    <property type="component" value="Unassembled WGS sequence"/>
</dbReference>
<dbReference type="InterPro" id="IPR015365">
    <property type="entry name" value="Elong-fact-P_C"/>
</dbReference>
<dbReference type="InterPro" id="IPR008991">
    <property type="entry name" value="Translation_prot_SH3-like_sf"/>
</dbReference>
<dbReference type="InterPro" id="IPR020599">
    <property type="entry name" value="Transl_elong_fac_P/YeiP"/>
</dbReference>